<organism evidence="2 4">
    <name type="scientific">Medicago truncatula</name>
    <name type="common">Barrel medic</name>
    <name type="synonym">Medicago tribuloides</name>
    <dbReference type="NCBI Taxonomy" id="3880"/>
    <lineage>
        <taxon>Eukaryota</taxon>
        <taxon>Viridiplantae</taxon>
        <taxon>Streptophyta</taxon>
        <taxon>Embryophyta</taxon>
        <taxon>Tracheophyta</taxon>
        <taxon>Spermatophyta</taxon>
        <taxon>Magnoliopsida</taxon>
        <taxon>eudicotyledons</taxon>
        <taxon>Gunneridae</taxon>
        <taxon>Pentapetalae</taxon>
        <taxon>rosids</taxon>
        <taxon>fabids</taxon>
        <taxon>Fabales</taxon>
        <taxon>Fabaceae</taxon>
        <taxon>Papilionoideae</taxon>
        <taxon>50 kb inversion clade</taxon>
        <taxon>NPAAA clade</taxon>
        <taxon>Hologalegina</taxon>
        <taxon>IRL clade</taxon>
        <taxon>Trifolieae</taxon>
        <taxon>Medicago</taxon>
    </lineage>
</organism>
<reference evidence="2 4" key="1">
    <citation type="journal article" date="2011" name="Nature">
        <title>The Medicago genome provides insight into the evolution of rhizobial symbioses.</title>
        <authorList>
            <person name="Young N.D."/>
            <person name="Debelle F."/>
            <person name="Oldroyd G.E."/>
            <person name="Geurts R."/>
            <person name="Cannon S.B."/>
            <person name="Udvardi M.K."/>
            <person name="Benedito V.A."/>
            <person name="Mayer K.F."/>
            <person name="Gouzy J."/>
            <person name="Schoof H."/>
            <person name="Van de Peer Y."/>
            <person name="Proost S."/>
            <person name="Cook D.R."/>
            <person name="Meyers B.C."/>
            <person name="Spannagl M."/>
            <person name="Cheung F."/>
            <person name="De Mita S."/>
            <person name="Krishnakumar V."/>
            <person name="Gundlach H."/>
            <person name="Zhou S."/>
            <person name="Mudge J."/>
            <person name="Bharti A.K."/>
            <person name="Murray J.D."/>
            <person name="Naoumkina M.A."/>
            <person name="Rosen B."/>
            <person name="Silverstein K.A."/>
            <person name="Tang H."/>
            <person name="Rombauts S."/>
            <person name="Zhao P.X."/>
            <person name="Zhou P."/>
            <person name="Barbe V."/>
            <person name="Bardou P."/>
            <person name="Bechner M."/>
            <person name="Bellec A."/>
            <person name="Berger A."/>
            <person name="Berges H."/>
            <person name="Bidwell S."/>
            <person name="Bisseling T."/>
            <person name="Choisne N."/>
            <person name="Couloux A."/>
            <person name="Denny R."/>
            <person name="Deshpande S."/>
            <person name="Dai X."/>
            <person name="Doyle J.J."/>
            <person name="Dudez A.M."/>
            <person name="Farmer A.D."/>
            <person name="Fouteau S."/>
            <person name="Franken C."/>
            <person name="Gibelin C."/>
            <person name="Gish J."/>
            <person name="Goldstein S."/>
            <person name="Gonzalez A.J."/>
            <person name="Green P.J."/>
            <person name="Hallab A."/>
            <person name="Hartog M."/>
            <person name="Hua A."/>
            <person name="Humphray S.J."/>
            <person name="Jeong D.H."/>
            <person name="Jing Y."/>
            <person name="Jocker A."/>
            <person name="Kenton S.M."/>
            <person name="Kim D.J."/>
            <person name="Klee K."/>
            <person name="Lai H."/>
            <person name="Lang C."/>
            <person name="Lin S."/>
            <person name="Macmil S.L."/>
            <person name="Magdelenat G."/>
            <person name="Matthews L."/>
            <person name="McCorrison J."/>
            <person name="Monaghan E.L."/>
            <person name="Mun J.H."/>
            <person name="Najar F.Z."/>
            <person name="Nicholson C."/>
            <person name="Noirot C."/>
            <person name="O'Bleness M."/>
            <person name="Paule C.R."/>
            <person name="Poulain J."/>
            <person name="Prion F."/>
            <person name="Qin B."/>
            <person name="Qu C."/>
            <person name="Retzel E.F."/>
            <person name="Riddle C."/>
            <person name="Sallet E."/>
            <person name="Samain S."/>
            <person name="Samson N."/>
            <person name="Sanders I."/>
            <person name="Saurat O."/>
            <person name="Scarpelli C."/>
            <person name="Schiex T."/>
            <person name="Segurens B."/>
            <person name="Severin A.J."/>
            <person name="Sherrier D.J."/>
            <person name="Shi R."/>
            <person name="Sims S."/>
            <person name="Singer S.R."/>
            <person name="Sinharoy S."/>
            <person name="Sterck L."/>
            <person name="Viollet A."/>
            <person name="Wang B.B."/>
            <person name="Wang K."/>
            <person name="Wang M."/>
            <person name="Wang X."/>
            <person name="Warfsmann J."/>
            <person name="Weissenbach J."/>
            <person name="White D.D."/>
            <person name="White J.D."/>
            <person name="Wiley G.B."/>
            <person name="Wincker P."/>
            <person name="Xing Y."/>
            <person name="Yang L."/>
            <person name="Yao Z."/>
            <person name="Ying F."/>
            <person name="Zhai J."/>
            <person name="Zhou L."/>
            <person name="Zuber A."/>
            <person name="Denarie J."/>
            <person name="Dixon R.A."/>
            <person name="May G.D."/>
            <person name="Schwartz D.C."/>
            <person name="Rogers J."/>
            <person name="Quetier F."/>
            <person name="Town C.D."/>
            <person name="Roe B.A."/>
        </authorList>
    </citation>
    <scope>NUCLEOTIDE SEQUENCE [LARGE SCALE GENOMIC DNA]</scope>
    <source>
        <strain evidence="2">A17</strain>
        <strain evidence="3 4">cv. Jemalong A17</strain>
    </source>
</reference>
<sequence>MRDTYTIRKKYDEKKYVLKYEDGRKRRKRRFAIPLLRPPKKMGTQDDGSRKGGS</sequence>
<evidence type="ECO:0000313" key="3">
    <source>
        <dbReference type="EnsemblPlants" id="KEH32544"/>
    </source>
</evidence>
<keyword evidence="4" id="KW-1185">Reference proteome</keyword>
<dbReference type="EnsemblPlants" id="KEH32544">
    <property type="protein sequence ID" value="KEH32544"/>
    <property type="gene ID" value="MTR_4g127565"/>
</dbReference>
<protein>
    <submittedName>
        <fullName evidence="2 3">Uncharacterized protein</fullName>
    </submittedName>
</protein>
<proteinExistence type="predicted"/>
<gene>
    <name evidence="2" type="ordered locus">MTR_4g127565</name>
</gene>
<dbReference type="Proteomes" id="UP000002051">
    <property type="component" value="Chromosome 4"/>
</dbReference>
<dbReference type="EMBL" id="CM001220">
    <property type="protein sequence ID" value="KEH32544.1"/>
    <property type="molecule type" value="Genomic_DNA"/>
</dbReference>
<evidence type="ECO:0000256" key="1">
    <source>
        <dbReference type="SAM" id="MobiDB-lite"/>
    </source>
</evidence>
<dbReference type="HOGENOM" id="CLU_3053402_0_0_1"/>
<accession>A0A072URW3</accession>
<evidence type="ECO:0000313" key="4">
    <source>
        <dbReference type="Proteomes" id="UP000002051"/>
    </source>
</evidence>
<feature type="region of interest" description="Disordered" evidence="1">
    <location>
        <begin position="29"/>
        <end position="54"/>
    </location>
</feature>
<reference evidence="2 4" key="2">
    <citation type="journal article" date="2014" name="BMC Genomics">
        <title>An improved genome release (version Mt4.0) for the model legume Medicago truncatula.</title>
        <authorList>
            <person name="Tang H."/>
            <person name="Krishnakumar V."/>
            <person name="Bidwell S."/>
            <person name="Rosen B."/>
            <person name="Chan A."/>
            <person name="Zhou S."/>
            <person name="Gentzbittel L."/>
            <person name="Childs K.L."/>
            <person name="Yandell M."/>
            <person name="Gundlach H."/>
            <person name="Mayer K.F."/>
            <person name="Schwartz D.C."/>
            <person name="Town C.D."/>
        </authorList>
    </citation>
    <scope>GENOME REANNOTATION</scope>
    <source>
        <strain evidence="2">A17</strain>
        <strain evidence="3 4">cv. Jemalong A17</strain>
    </source>
</reference>
<name>A0A072URW3_MEDTR</name>
<dbReference type="AlphaFoldDB" id="A0A072URW3"/>
<evidence type="ECO:0000313" key="2">
    <source>
        <dbReference type="EMBL" id="KEH32544.1"/>
    </source>
</evidence>
<feature type="compositionally biased region" description="Basic and acidic residues" evidence="1">
    <location>
        <begin position="43"/>
        <end position="54"/>
    </location>
</feature>
<reference evidence="3" key="3">
    <citation type="submission" date="2015-04" db="UniProtKB">
        <authorList>
            <consortium name="EnsemblPlants"/>
        </authorList>
    </citation>
    <scope>IDENTIFICATION</scope>
    <source>
        <strain evidence="3">cv. Jemalong A17</strain>
    </source>
</reference>